<protein>
    <recommendedName>
        <fullName evidence="5">Aminotransferase class I/classII large domain-containing protein</fullName>
    </recommendedName>
</protein>
<accession>A0A5E4QD84</accession>
<name>A0A5E4QD84_9NEOP</name>
<dbReference type="InterPro" id="IPR050859">
    <property type="entry name" value="Class-I_PLP-dep_aminotransf"/>
</dbReference>
<dbReference type="CDD" id="cd00609">
    <property type="entry name" value="AAT_like"/>
    <property type="match status" value="1"/>
</dbReference>
<proteinExistence type="predicted"/>
<dbReference type="SUPFAM" id="SSF53383">
    <property type="entry name" value="PLP-dependent transferases"/>
    <property type="match status" value="1"/>
</dbReference>
<reference evidence="6 7" key="1">
    <citation type="submission" date="2017-07" db="EMBL/GenBank/DDBJ databases">
        <authorList>
            <person name="Talla V."/>
            <person name="Backstrom N."/>
        </authorList>
    </citation>
    <scope>NUCLEOTIDE SEQUENCE [LARGE SCALE GENOMIC DNA]</scope>
</reference>
<dbReference type="Gene3D" id="3.40.640.10">
    <property type="entry name" value="Type I PLP-dependent aspartate aminotransferase-like (Major domain)"/>
    <property type="match status" value="1"/>
</dbReference>
<dbReference type="PANTHER" id="PTHR42790:SF19">
    <property type="entry name" value="KYNURENINE_ALPHA-AMINOADIPATE AMINOTRANSFERASE, MITOCHONDRIAL"/>
    <property type="match status" value="1"/>
</dbReference>
<keyword evidence="3" id="KW-0808">Transferase</keyword>
<evidence type="ECO:0000259" key="5">
    <source>
        <dbReference type="Pfam" id="PF00155"/>
    </source>
</evidence>
<dbReference type="InterPro" id="IPR015421">
    <property type="entry name" value="PyrdxlP-dep_Trfase_major"/>
</dbReference>
<comment type="cofactor">
    <cofactor evidence="1">
        <name>pyridoxal 5'-phosphate</name>
        <dbReference type="ChEBI" id="CHEBI:597326"/>
    </cofactor>
</comment>
<dbReference type="GO" id="GO:1901605">
    <property type="term" value="P:alpha-amino acid metabolic process"/>
    <property type="evidence" value="ECO:0007669"/>
    <property type="project" value="TreeGrafter"/>
</dbReference>
<dbReference type="InterPro" id="IPR015424">
    <property type="entry name" value="PyrdxlP-dep_Trfase"/>
</dbReference>
<dbReference type="PANTHER" id="PTHR42790">
    <property type="entry name" value="AMINOTRANSFERASE"/>
    <property type="match status" value="1"/>
</dbReference>
<dbReference type="GO" id="GO:0030170">
    <property type="term" value="F:pyridoxal phosphate binding"/>
    <property type="evidence" value="ECO:0007669"/>
    <property type="project" value="InterPro"/>
</dbReference>
<dbReference type="GO" id="GO:0016212">
    <property type="term" value="F:kynurenine-oxoglutarate transaminase activity"/>
    <property type="evidence" value="ECO:0007669"/>
    <property type="project" value="TreeGrafter"/>
</dbReference>
<dbReference type="InterPro" id="IPR004839">
    <property type="entry name" value="Aminotransferase_I/II_large"/>
</dbReference>
<keyword evidence="4" id="KW-0663">Pyridoxal phosphate</keyword>
<evidence type="ECO:0000256" key="4">
    <source>
        <dbReference type="ARBA" id="ARBA00022898"/>
    </source>
</evidence>
<dbReference type="AlphaFoldDB" id="A0A5E4QD84"/>
<dbReference type="EMBL" id="FZQP02002170">
    <property type="protein sequence ID" value="VVC94946.1"/>
    <property type="molecule type" value="Genomic_DNA"/>
</dbReference>
<evidence type="ECO:0000256" key="3">
    <source>
        <dbReference type="ARBA" id="ARBA00022679"/>
    </source>
</evidence>
<keyword evidence="2" id="KW-0032">Aminotransferase</keyword>
<keyword evidence="7" id="KW-1185">Reference proteome</keyword>
<dbReference type="Pfam" id="PF00155">
    <property type="entry name" value="Aminotran_1_2"/>
    <property type="match status" value="1"/>
</dbReference>
<evidence type="ECO:0000313" key="6">
    <source>
        <dbReference type="EMBL" id="VVC94946.1"/>
    </source>
</evidence>
<sequence>MIVSKIQREILKEVSLLSTLRRGLSNNVEDIFNFHGDRETLGFKDRYRVLDEKDYERFISSRSSKREPAMTRSLTSLSYKIGKQMISLAEGMPNEDIFPFSHLEIKTKSGGKIILKDKELAKALQYVPSQGLPELLAILRKFQEDLHRPPPLDRDVLVTNGSQHGIYQCVDMLVNPGDPVLTTEYTFTGFHSALRPYDPEVLTIAEDEDGLVPETLEALLSDRVSKGLKMPRILYLIPTGNNPTGTVIPLQRRKQIYELACRYDFIIIEDDPYAFLNYSDEVTPSFLSLDECGRVVRLDSVSKVVSAGLRGAWLTAPTALLRRAELHSQAELLHSCTLSQSLLLRLLSQRGELAAHLHSARSLYAARCGALGAAMGRVARDAQAHYMQPRAGLFYWLRLSGVPDVYNMVFNTALEKGLMLCPGQAFQYDTSAPSQHLRLTFSRIRPEDMEHAVDLLVDVIQTEQKLNQRERVATEG</sequence>
<gene>
    <name evidence="6" type="ORF">LSINAPIS_LOCUS6776</name>
</gene>
<feature type="domain" description="Aminotransferase class I/classII large" evidence="5">
    <location>
        <begin position="122"/>
        <end position="454"/>
    </location>
</feature>
<evidence type="ECO:0000256" key="1">
    <source>
        <dbReference type="ARBA" id="ARBA00001933"/>
    </source>
</evidence>
<evidence type="ECO:0000313" key="7">
    <source>
        <dbReference type="Proteomes" id="UP000324832"/>
    </source>
</evidence>
<dbReference type="Proteomes" id="UP000324832">
    <property type="component" value="Unassembled WGS sequence"/>
</dbReference>
<organism evidence="6 7">
    <name type="scientific">Leptidea sinapis</name>
    <dbReference type="NCBI Taxonomy" id="189913"/>
    <lineage>
        <taxon>Eukaryota</taxon>
        <taxon>Metazoa</taxon>
        <taxon>Ecdysozoa</taxon>
        <taxon>Arthropoda</taxon>
        <taxon>Hexapoda</taxon>
        <taxon>Insecta</taxon>
        <taxon>Pterygota</taxon>
        <taxon>Neoptera</taxon>
        <taxon>Endopterygota</taxon>
        <taxon>Lepidoptera</taxon>
        <taxon>Glossata</taxon>
        <taxon>Ditrysia</taxon>
        <taxon>Papilionoidea</taxon>
        <taxon>Pieridae</taxon>
        <taxon>Dismorphiinae</taxon>
        <taxon>Leptidea</taxon>
    </lineage>
</organism>
<evidence type="ECO:0000256" key="2">
    <source>
        <dbReference type="ARBA" id="ARBA00022576"/>
    </source>
</evidence>